<name>A0A3A6QG79_9EURY</name>
<sequence>MRCESMSTLYQSRQLAGLFWLLGLLLGALPVVGIIQAPSLFGLPNLREEVAVGANDSSHIGFDRDSYEGSCHQLPNAID</sequence>
<evidence type="ECO:0000313" key="1">
    <source>
        <dbReference type="EMBL" id="RJX51057.1"/>
    </source>
</evidence>
<evidence type="ECO:0000313" key="2">
    <source>
        <dbReference type="Proteomes" id="UP000281564"/>
    </source>
</evidence>
<dbReference type="AlphaFoldDB" id="A0A3A6QG79"/>
<protein>
    <submittedName>
        <fullName evidence="1">Uncharacterized protein</fullName>
    </submittedName>
</protein>
<dbReference type="EMBL" id="QMDW01000003">
    <property type="protein sequence ID" value="RJX51057.1"/>
    <property type="molecule type" value="Genomic_DNA"/>
</dbReference>
<gene>
    <name evidence="1" type="ORF">DP106_02935</name>
</gene>
<proteinExistence type="predicted"/>
<comment type="caution">
    <text evidence="1">The sequence shown here is derived from an EMBL/GenBank/DDBJ whole genome shotgun (WGS) entry which is preliminary data.</text>
</comment>
<keyword evidence="2" id="KW-1185">Reference proteome</keyword>
<accession>A0A3A6QG79</accession>
<organism evidence="1 2">
    <name type="scientific">Halonotius pteroides</name>
    <dbReference type="NCBI Taxonomy" id="268735"/>
    <lineage>
        <taxon>Archaea</taxon>
        <taxon>Methanobacteriati</taxon>
        <taxon>Methanobacteriota</taxon>
        <taxon>Stenosarchaea group</taxon>
        <taxon>Halobacteria</taxon>
        <taxon>Halobacteriales</taxon>
        <taxon>Haloferacaceae</taxon>
        <taxon>Halonotius</taxon>
    </lineage>
</organism>
<dbReference type="Proteomes" id="UP000281564">
    <property type="component" value="Unassembled WGS sequence"/>
</dbReference>
<reference evidence="1 2" key="1">
    <citation type="submission" date="2018-06" db="EMBL/GenBank/DDBJ databases">
        <title>Halonotius sp. F13-13 a new haloarchaeeon isolated from a solar saltern from Isla Cristina, Huelva, Spain.</title>
        <authorList>
            <person name="Duran-Viseras A."/>
            <person name="Sanchez-Porro C."/>
            <person name="Ventosa A."/>
        </authorList>
    </citation>
    <scope>NUCLEOTIDE SEQUENCE [LARGE SCALE GENOMIC DNA]</scope>
    <source>
        <strain evidence="1 2">CECT 7525</strain>
    </source>
</reference>